<gene>
    <name evidence="2" type="ORF">SAMN05192542_11933</name>
</gene>
<feature type="compositionally biased region" description="Basic and acidic residues" evidence="1">
    <location>
        <begin position="62"/>
        <end position="77"/>
    </location>
</feature>
<protein>
    <submittedName>
        <fullName evidence="2">Uncharacterized protein</fullName>
    </submittedName>
</protein>
<evidence type="ECO:0000256" key="1">
    <source>
        <dbReference type="SAM" id="MobiDB-lite"/>
    </source>
</evidence>
<proteinExistence type="predicted"/>
<reference evidence="3" key="1">
    <citation type="submission" date="2016-10" db="EMBL/GenBank/DDBJ databases">
        <authorList>
            <person name="Varghese N."/>
            <person name="Submissions S."/>
        </authorList>
    </citation>
    <scope>NUCLEOTIDE SEQUENCE [LARGE SCALE GENOMIC DNA]</scope>
    <source>
        <strain evidence="3">LMG 26416</strain>
    </source>
</reference>
<organism evidence="2 3">
    <name type="scientific">Paraburkholderia caballeronis</name>
    <dbReference type="NCBI Taxonomy" id="416943"/>
    <lineage>
        <taxon>Bacteria</taxon>
        <taxon>Pseudomonadati</taxon>
        <taxon>Pseudomonadota</taxon>
        <taxon>Betaproteobacteria</taxon>
        <taxon>Burkholderiales</taxon>
        <taxon>Burkholderiaceae</taxon>
        <taxon>Paraburkholderia</taxon>
    </lineage>
</organism>
<feature type="region of interest" description="Disordered" evidence="1">
    <location>
        <begin position="1"/>
        <end position="77"/>
    </location>
</feature>
<dbReference type="Proteomes" id="UP000199120">
    <property type="component" value="Unassembled WGS sequence"/>
</dbReference>
<keyword evidence="3" id="KW-1185">Reference proteome</keyword>
<evidence type="ECO:0000313" key="3">
    <source>
        <dbReference type="Proteomes" id="UP000199120"/>
    </source>
</evidence>
<dbReference type="AlphaFoldDB" id="A0A1H7UGU4"/>
<dbReference type="RefSeq" id="WP_090549883.1">
    <property type="nucleotide sequence ID" value="NZ_FNSR01000002.1"/>
</dbReference>
<name>A0A1H7UGU4_9BURK</name>
<sequence length="77" mass="7990">MNTATGHGNDRARTPDDQPAPDAQRKETHQTGEVPLGSGERPEPPGGGGDSSRHGPIPTPTKPDDEKESGPGGGERR</sequence>
<dbReference type="EMBL" id="FOAJ01000019">
    <property type="protein sequence ID" value="SEL96253.1"/>
    <property type="molecule type" value="Genomic_DNA"/>
</dbReference>
<accession>A0A1H7UGU4</accession>
<evidence type="ECO:0000313" key="2">
    <source>
        <dbReference type="EMBL" id="SEL96253.1"/>
    </source>
</evidence>